<dbReference type="EMBL" id="JAHLFN010000034">
    <property type="protein sequence ID" value="MBU3842146.1"/>
    <property type="molecule type" value="Genomic_DNA"/>
</dbReference>
<comment type="subcellular location">
    <subcellularLocation>
        <location evidence="10">Cytoplasm</location>
    </subcellularLocation>
</comment>
<keyword evidence="5 10" id="KW-0808">Transferase</keyword>
<comment type="domain">
    <text evidence="10">The last Arg residue of the ACP-binding site is essential for the weak association between ACP/AcpP and FabH.</text>
</comment>
<protein>
    <recommendedName>
        <fullName evidence="3 10">Beta-ketoacyl-[acyl-carrier-protein] synthase III</fullName>
        <shortName evidence="10">Beta-ketoacyl-ACP synthase III</shortName>
        <shortName evidence="10">KAS III</shortName>
        <ecNumber evidence="3 10">2.3.1.180</ecNumber>
    </recommendedName>
    <alternativeName>
        <fullName evidence="10">3-oxoacyl-[acyl-carrier-protein] synthase 3</fullName>
    </alternativeName>
    <alternativeName>
        <fullName evidence="10">3-oxoacyl-[acyl-carrier-protein] synthase III</fullName>
    </alternativeName>
</protein>
<keyword evidence="10" id="KW-0511">Multifunctional enzyme</keyword>
<reference evidence="13" key="2">
    <citation type="submission" date="2021-04" db="EMBL/GenBank/DDBJ databases">
        <authorList>
            <person name="Gilroy R."/>
        </authorList>
    </citation>
    <scope>NUCLEOTIDE SEQUENCE</scope>
    <source>
        <strain evidence="13">A6-441</strain>
    </source>
</reference>
<keyword evidence="10" id="KW-0012">Acyltransferase</keyword>
<evidence type="ECO:0000313" key="13">
    <source>
        <dbReference type="EMBL" id="MBU3842146.1"/>
    </source>
</evidence>
<dbReference type="InterPro" id="IPR013747">
    <property type="entry name" value="ACP_syn_III_C"/>
</dbReference>
<evidence type="ECO:0000256" key="5">
    <source>
        <dbReference type="ARBA" id="ARBA00022679"/>
    </source>
</evidence>
<evidence type="ECO:0000259" key="12">
    <source>
        <dbReference type="Pfam" id="PF08545"/>
    </source>
</evidence>
<evidence type="ECO:0000256" key="3">
    <source>
        <dbReference type="ARBA" id="ARBA00012333"/>
    </source>
</evidence>
<comment type="catalytic activity">
    <reaction evidence="9">
        <text>malonyl-[ACP] + acetyl-CoA + H(+) = 3-oxobutanoyl-[ACP] + CO2 + CoA</text>
        <dbReference type="Rhea" id="RHEA:12080"/>
        <dbReference type="Rhea" id="RHEA-COMP:9623"/>
        <dbReference type="Rhea" id="RHEA-COMP:9625"/>
        <dbReference type="ChEBI" id="CHEBI:15378"/>
        <dbReference type="ChEBI" id="CHEBI:16526"/>
        <dbReference type="ChEBI" id="CHEBI:57287"/>
        <dbReference type="ChEBI" id="CHEBI:57288"/>
        <dbReference type="ChEBI" id="CHEBI:78449"/>
        <dbReference type="ChEBI" id="CHEBI:78450"/>
        <dbReference type="EC" id="2.3.1.180"/>
    </reaction>
    <physiologicalReaction direction="left-to-right" evidence="9">
        <dbReference type="Rhea" id="RHEA:12081"/>
    </physiologicalReaction>
</comment>
<dbReference type="Proteomes" id="UP000724657">
    <property type="component" value="Unassembled WGS sequence"/>
</dbReference>
<evidence type="ECO:0000256" key="7">
    <source>
        <dbReference type="ARBA" id="ARBA00023098"/>
    </source>
</evidence>
<evidence type="ECO:0000256" key="1">
    <source>
        <dbReference type="ARBA" id="ARBA00005194"/>
    </source>
</evidence>
<dbReference type="GO" id="GO:0005737">
    <property type="term" value="C:cytoplasm"/>
    <property type="evidence" value="ECO:0007669"/>
    <property type="project" value="UniProtKB-SubCell"/>
</dbReference>
<comment type="pathway">
    <text evidence="1 10">Lipid metabolism; fatty acid biosynthesis.</text>
</comment>
<evidence type="ECO:0000256" key="8">
    <source>
        <dbReference type="ARBA" id="ARBA00023160"/>
    </source>
</evidence>
<keyword evidence="10" id="KW-0963">Cytoplasm</keyword>
<dbReference type="NCBIfam" id="TIGR00747">
    <property type="entry name" value="fabH"/>
    <property type="match status" value="1"/>
</dbReference>
<name>A0A9E2KXD3_9FUSO</name>
<dbReference type="AlphaFoldDB" id="A0A9E2KXD3"/>
<dbReference type="EC" id="2.3.1.180" evidence="3 10"/>
<dbReference type="InterPro" id="IPR016039">
    <property type="entry name" value="Thiolase-like"/>
</dbReference>
<dbReference type="Pfam" id="PF08541">
    <property type="entry name" value="ACP_syn_III_C"/>
    <property type="match status" value="1"/>
</dbReference>
<keyword evidence="7 10" id="KW-0443">Lipid metabolism</keyword>
<dbReference type="PANTHER" id="PTHR43091">
    <property type="entry name" value="3-OXOACYL-[ACYL-CARRIER-PROTEIN] SYNTHASE"/>
    <property type="match status" value="1"/>
</dbReference>
<evidence type="ECO:0000313" key="14">
    <source>
        <dbReference type="Proteomes" id="UP000724657"/>
    </source>
</evidence>
<feature type="active site" evidence="10">
    <location>
        <position position="115"/>
    </location>
</feature>
<dbReference type="Pfam" id="PF08545">
    <property type="entry name" value="ACP_syn_III"/>
    <property type="match status" value="1"/>
</dbReference>
<evidence type="ECO:0000256" key="6">
    <source>
        <dbReference type="ARBA" id="ARBA00022832"/>
    </source>
</evidence>
<dbReference type="GO" id="GO:0004315">
    <property type="term" value="F:3-oxoacyl-[acyl-carrier-protein] synthase activity"/>
    <property type="evidence" value="ECO:0007669"/>
    <property type="project" value="InterPro"/>
</dbReference>
<feature type="domain" description="Beta-ketoacyl-[acyl-carrier-protein] synthase III C-terminal" evidence="11">
    <location>
        <begin position="240"/>
        <end position="328"/>
    </location>
</feature>
<dbReference type="PANTHER" id="PTHR43091:SF1">
    <property type="entry name" value="BETA-KETOACYL-[ACYL-CARRIER-PROTEIN] SYNTHASE III, CHLOROPLASTIC"/>
    <property type="match status" value="1"/>
</dbReference>
<gene>
    <name evidence="10" type="primary">fabH</name>
    <name evidence="13" type="ORF">IAA47_04070</name>
</gene>
<dbReference type="InterPro" id="IPR004655">
    <property type="entry name" value="FabH"/>
</dbReference>
<reference evidence="13" key="1">
    <citation type="journal article" date="2021" name="PeerJ">
        <title>Extensive microbial diversity within the chicken gut microbiome revealed by metagenomics and culture.</title>
        <authorList>
            <person name="Gilroy R."/>
            <person name="Ravi A."/>
            <person name="Getino M."/>
            <person name="Pursley I."/>
            <person name="Horton D.L."/>
            <person name="Alikhan N.F."/>
            <person name="Baker D."/>
            <person name="Gharbi K."/>
            <person name="Hall N."/>
            <person name="Watson M."/>
            <person name="Adriaenssens E.M."/>
            <person name="Foster-Nyarko E."/>
            <person name="Jarju S."/>
            <person name="Secka A."/>
            <person name="Antonio M."/>
            <person name="Oren A."/>
            <person name="Chaudhuri R.R."/>
            <person name="La Ragione R."/>
            <person name="Hildebrand F."/>
            <person name="Pallen M.J."/>
        </authorList>
    </citation>
    <scope>NUCLEOTIDE SEQUENCE</scope>
    <source>
        <strain evidence="13">A6-441</strain>
    </source>
</reference>
<dbReference type="FunFam" id="3.40.47.10:FF:000004">
    <property type="entry name" value="3-oxoacyl-[acyl-carrier-protein] synthase 3"/>
    <property type="match status" value="1"/>
</dbReference>
<dbReference type="HAMAP" id="MF_01815">
    <property type="entry name" value="FabH"/>
    <property type="match status" value="1"/>
</dbReference>
<evidence type="ECO:0000256" key="4">
    <source>
        <dbReference type="ARBA" id="ARBA00022516"/>
    </source>
</evidence>
<keyword evidence="6 10" id="KW-0276">Fatty acid metabolism</keyword>
<feature type="domain" description="Beta-ketoacyl-[acyl-carrier-protein] synthase III N-terminal" evidence="12">
    <location>
        <begin position="109"/>
        <end position="187"/>
    </location>
</feature>
<evidence type="ECO:0000256" key="2">
    <source>
        <dbReference type="ARBA" id="ARBA00008642"/>
    </source>
</evidence>
<evidence type="ECO:0000259" key="11">
    <source>
        <dbReference type="Pfam" id="PF08541"/>
    </source>
</evidence>
<dbReference type="NCBIfam" id="NF006829">
    <property type="entry name" value="PRK09352.1"/>
    <property type="match status" value="1"/>
</dbReference>
<comment type="caution">
    <text evidence="13">The sequence shown here is derived from an EMBL/GenBank/DDBJ whole genome shotgun (WGS) entry which is preliminary data.</text>
</comment>
<comment type="subunit">
    <text evidence="10">Homodimer.</text>
</comment>
<feature type="active site" evidence="10">
    <location>
        <position position="255"/>
    </location>
</feature>
<keyword evidence="8 10" id="KW-0275">Fatty acid biosynthesis</keyword>
<dbReference type="GO" id="GO:0033818">
    <property type="term" value="F:beta-ketoacyl-acyl-carrier-protein synthase III activity"/>
    <property type="evidence" value="ECO:0007669"/>
    <property type="project" value="UniProtKB-UniRule"/>
</dbReference>
<dbReference type="InterPro" id="IPR013751">
    <property type="entry name" value="ACP_syn_III_N"/>
</dbReference>
<evidence type="ECO:0000256" key="9">
    <source>
        <dbReference type="ARBA" id="ARBA00051096"/>
    </source>
</evidence>
<keyword evidence="4 10" id="KW-0444">Lipid biosynthesis</keyword>
<dbReference type="Gene3D" id="3.40.47.10">
    <property type="match status" value="1"/>
</dbReference>
<organism evidence="13 14">
    <name type="scientific">Candidatus Fusobacterium pullicola</name>
    <dbReference type="NCBI Taxonomy" id="2838601"/>
    <lineage>
        <taxon>Bacteria</taxon>
        <taxon>Fusobacteriati</taxon>
        <taxon>Fusobacteriota</taxon>
        <taxon>Fusobacteriia</taxon>
        <taxon>Fusobacteriales</taxon>
        <taxon>Fusobacteriaceae</taxon>
        <taxon>Fusobacterium</taxon>
    </lineage>
</organism>
<dbReference type="CDD" id="cd00830">
    <property type="entry name" value="KAS_III"/>
    <property type="match status" value="1"/>
</dbReference>
<dbReference type="GO" id="GO:0006633">
    <property type="term" value="P:fatty acid biosynthetic process"/>
    <property type="evidence" value="ECO:0007669"/>
    <property type="project" value="UniProtKB-UniRule"/>
</dbReference>
<comment type="function">
    <text evidence="10">Catalyzes the condensation reaction of fatty acid synthesis by the addition to an acyl acceptor of two carbons from malonyl-ACP. Catalyzes the first condensation reaction which initiates fatty acid synthesis and may therefore play a role in governing the total rate of fatty acid production. Possesses both acetoacetyl-ACP synthase and acetyl transacylase activities. Its substrate specificity determines the biosynthesis of branched-chain and/or straight-chain of fatty acids.</text>
</comment>
<proteinExistence type="inferred from homology"/>
<accession>A0A9E2KXD3</accession>
<evidence type="ECO:0000256" key="10">
    <source>
        <dbReference type="HAMAP-Rule" id="MF_01815"/>
    </source>
</evidence>
<sequence length="330" mass="35699">MEFKSIGIKGLGYYVPEKVMTNFDFEKIIDTSDEWIRTRTGIEERRFASSEQATSDLCASAAKQALEKANMSIEDIDMIIVATCTPDYLVQATACLVQQKLGAKGIPCFDLTAACSGFIYGLTVAGGMIRGGIYKNILVIGGETLSRIIDMQDRNTCILFGDGAAAAVVGEVEEGFGMLSTYLGAEGEDDDILRTPAGGSKKPNNIQTIENRENFMRMKGQDVFKFAIHALPSATNKALKIANVKAEELSMIFPHQANVRIIEAASKRIHVPVDKFYMNLKKYGNTSAASVGLALGEALDKGLVKKGDLIALTGFGAGLTYGSIIMKWAY</sequence>
<feature type="active site" evidence="10">
    <location>
        <position position="285"/>
    </location>
</feature>
<dbReference type="SUPFAM" id="SSF53901">
    <property type="entry name" value="Thiolase-like"/>
    <property type="match status" value="1"/>
</dbReference>
<feature type="region of interest" description="ACP-binding" evidence="10">
    <location>
        <begin position="256"/>
        <end position="260"/>
    </location>
</feature>
<comment type="similarity">
    <text evidence="2 10">Belongs to the thiolase-like superfamily. FabH family.</text>
</comment>